<accession>A0ABR8U752</accession>
<reference evidence="2 3" key="1">
    <citation type="submission" date="2020-08" db="EMBL/GenBank/DDBJ databases">
        <title>A Genomic Blueprint of the Chicken Gut Microbiome.</title>
        <authorList>
            <person name="Gilroy R."/>
            <person name="Ravi A."/>
            <person name="Getino M."/>
            <person name="Pursley I."/>
            <person name="Horton D.L."/>
            <person name="Alikhan N.-F."/>
            <person name="Baker D."/>
            <person name="Gharbi K."/>
            <person name="Hall N."/>
            <person name="Watson M."/>
            <person name="Adriaenssens E.M."/>
            <person name="Foster-Nyarko E."/>
            <person name="Jarju S."/>
            <person name="Secka A."/>
            <person name="Antonio M."/>
            <person name="Oren A."/>
            <person name="Chaudhuri R."/>
            <person name="La Ragione R.M."/>
            <person name="Hildebrand F."/>
            <person name="Pallen M.J."/>
        </authorList>
    </citation>
    <scope>NUCLEOTIDE SEQUENCE [LARGE SCALE GENOMIC DNA]</scope>
    <source>
        <strain evidence="2 3">Sa2YVA2</strain>
    </source>
</reference>
<feature type="transmembrane region" description="Helical" evidence="1">
    <location>
        <begin position="19"/>
        <end position="35"/>
    </location>
</feature>
<evidence type="ECO:0000256" key="1">
    <source>
        <dbReference type="SAM" id="Phobius"/>
    </source>
</evidence>
<feature type="transmembrane region" description="Helical" evidence="1">
    <location>
        <begin position="72"/>
        <end position="100"/>
    </location>
</feature>
<feature type="transmembrane region" description="Helical" evidence="1">
    <location>
        <begin position="41"/>
        <end position="60"/>
    </location>
</feature>
<keyword evidence="1" id="KW-0812">Transmembrane</keyword>
<sequence length="412" mass="48155">MHSNAIEKDRNRFSYSERLVVELFLLSYIFVFFLGETNNGMSYIWLGVSIIAGIASYFLFNGRDYSLGLGAGLSLVLTVPLLLFSVPFMNVVIFFVYILWRIQANFNGSRIVGWPFLIVNTFVFVALTSMARLMFAYHNPELLVEKQMLIYLLTSFLYFFIRMITIWINSRQLGNFKMKDANKAFGSIIGISISVFLVIYLLLKPFRLAIFSIFGFLFSGVFTVFGRAVEPILDYFREESERINAELEEESTFIDFEMEDEVKIYGASASPFEYTAYILAFVILITIAVILVRKRREAKLLGKENVYSFSFRGKKGKETVPKQLTYDYSQARDEVRKKFERFENEAKSYDFARSQSETVKEWFTRMGWRTDSVLFNIYEEVRYGSHVPTEKEQQLFDNCLKQIKEKFFKKEV</sequence>
<keyword evidence="3" id="KW-1185">Reference proteome</keyword>
<feature type="transmembrane region" description="Helical" evidence="1">
    <location>
        <begin position="149"/>
        <end position="168"/>
    </location>
</feature>
<feature type="transmembrane region" description="Helical" evidence="1">
    <location>
        <begin position="112"/>
        <end position="137"/>
    </location>
</feature>
<feature type="transmembrane region" description="Helical" evidence="1">
    <location>
        <begin position="184"/>
        <end position="203"/>
    </location>
</feature>
<name>A0ABR8U752_9BACL</name>
<keyword evidence="1" id="KW-1133">Transmembrane helix</keyword>
<gene>
    <name evidence="2" type="ORF">H9649_02080</name>
</gene>
<dbReference type="EMBL" id="JACSQN010000002">
    <property type="protein sequence ID" value="MBD7983354.1"/>
    <property type="molecule type" value="Genomic_DNA"/>
</dbReference>
<feature type="transmembrane region" description="Helical" evidence="1">
    <location>
        <begin position="274"/>
        <end position="292"/>
    </location>
</feature>
<proteinExistence type="predicted"/>
<keyword evidence="1" id="KW-0472">Membrane</keyword>
<dbReference type="Proteomes" id="UP000626786">
    <property type="component" value="Unassembled WGS sequence"/>
</dbReference>
<protein>
    <recommendedName>
        <fullName evidence="4">DUF4129 domain-containing protein</fullName>
    </recommendedName>
</protein>
<evidence type="ECO:0008006" key="4">
    <source>
        <dbReference type="Google" id="ProtNLM"/>
    </source>
</evidence>
<feature type="transmembrane region" description="Helical" evidence="1">
    <location>
        <begin position="210"/>
        <end position="229"/>
    </location>
</feature>
<evidence type="ECO:0000313" key="3">
    <source>
        <dbReference type="Proteomes" id="UP000626786"/>
    </source>
</evidence>
<evidence type="ECO:0000313" key="2">
    <source>
        <dbReference type="EMBL" id="MBD7983354.1"/>
    </source>
</evidence>
<organism evidence="2 3">
    <name type="scientific">Sporosarcina quadrami</name>
    <dbReference type="NCBI Taxonomy" id="2762234"/>
    <lineage>
        <taxon>Bacteria</taxon>
        <taxon>Bacillati</taxon>
        <taxon>Bacillota</taxon>
        <taxon>Bacilli</taxon>
        <taxon>Bacillales</taxon>
        <taxon>Caryophanaceae</taxon>
        <taxon>Sporosarcina</taxon>
    </lineage>
</organism>
<dbReference type="RefSeq" id="WP_191693004.1">
    <property type="nucleotide sequence ID" value="NZ_JACSQN010000002.1"/>
</dbReference>
<comment type="caution">
    <text evidence="2">The sequence shown here is derived from an EMBL/GenBank/DDBJ whole genome shotgun (WGS) entry which is preliminary data.</text>
</comment>